<keyword evidence="1" id="KW-0472">Membrane</keyword>
<dbReference type="AlphaFoldDB" id="Q22KW6"/>
<evidence type="ECO:0000256" key="1">
    <source>
        <dbReference type="SAM" id="Phobius"/>
    </source>
</evidence>
<dbReference type="Proteomes" id="UP000009168">
    <property type="component" value="Unassembled WGS sequence"/>
</dbReference>
<reference evidence="3" key="1">
    <citation type="journal article" date="2006" name="PLoS Biol.">
        <title>Macronuclear genome sequence of the ciliate Tetrahymena thermophila, a model eukaryote.</title>
        <authorList>
            <person name="Eisen J.A."/>
            <person name="Coyne R.S."/>
            <person name="Wu M."/>
            <person name="Wu D."/>
            <person name="Thiagarajan M."/>
            <person name="Wortman J.R."/>
            <person name="Badger J.H."/>
            <person name="Ren Q."/>
            <person name="Amedeo P."/>
            <person name="Jones K.M."/>
            <person name="Tallon L.J."/>
            <person name="Delcher A.L."/>
            <person name="Salzberg S.L."/>
            <person name="Silva J.C."/>
            <person name="Haas B.J."/>
            <person name="Majoros W.H."/>
            <person name="Farzad M."/>
            <person name="Carlton J.M."/>
            <person name="Smith R.K. Jr."/>
            <person name="Garg J."/>
            <person name="Pearlman R.E."/>
            <person name="Karrer K.M."/>
            <person name="Sun L."/>
            <person name="Manning G."/>
            <person name="Elde N.C."/>
            <person name="Turkewitz A.P."/>
            <person name="Asai D.J."/>
            <person name="Wilkes D.E."/>
            <person name="Wang Y."/>
            <person name="Cai H."/>
            <person name="Collins K."/>
            <person name="Stewart B.A."/>
            <person name="Lee S.R."/>
            <person name="Wilamowska K."/>
            <person name="Weinberg Z."/>
            <person name="Ruzzo W.L."/>
            <person name="Wloga D."/>
            <person name="Gaertig J."/>
            <person name="Frankel J."/>
            <person name="Tsao C.-C."/>
            <person name="Gorovsky M.A."/>
            <person name="Keeling P.J."/>
            <person name="Waller R.F."/>
            <person name="Patron N.J."/>
            <person name="Cherry J.M."/>
            <person name="Stover N.A."/>
            <person name="Krieger C.J."/>
            <person name="del Toro C."/>
            <person name="Ryder H.F."/>
            <person name="Williamson S.C."/>
            <person name="Barbeau R.A."/>
            <person name="Hamilton E.P."/>
            <person name="Orias E."/>
        </authorList>
    </citation>
    <scope>NUCLEOTIDE SEQUENCE [LARGE SCALE GENOMIC DNA]</scope>
    <source>
        <strain evidence="3">SB210</strain>
    </source>
</reference>
<dbReference type="HOGENOM" id="CLU_330537_0_0_1"/>
<protein>
    <submittedName>
        <fullName evidence="2">Transmembrane protein, putative</fullName>
    </submittedName>
</protein>
<dbReference type="GeneID" id="7845338"/>
<keyword evidence="3" id="KW-1185">Reference proteome</keyword>
<organism evidence="2 3">
    <name type="scientific">Tetrahymena thermophila (strain SB210)</name>
    <dbReference type="NCBI Taxonomy" id="312017"/>
    <lineage>
        <taxon>Eukaryota</taxon>
        <taxon>Sar</taxon>
        <taxon>Alveolata</taxon>
        <taxon>Ciliophora</taxon>
        <taxon>Intramacronucleata</taxon>
        <taxon>Oligohymenophorea</taxon>
        <taxon>Hymenostomatida</taxon>
        <taxon>Tetrahymenina</taxon>
        <taxon>Tetrahymenidae</taxon>
        <taxon>Tetrahymena</taxon>
    </lineage>
</organism>
<proteinExistence type="predicted"/>
<gene>
    <name evidence="2" type="ORF">TTHERM_01060820</name>
</gene>
<feature type="transmembrane region" description="Helical" evidence="1">
    <location>
        <begin position="896"/>
        <end position="917"/>
    </location>
</feature>
<dbReference type="EMBL" id="GG662867">
    <property type="protein sequence ID" value="EAR85912.2"/>
    <property type="molecule type" value="Genomic_DNA"/>
</dbReference>
<feature type="transmembrane region" description="Helical" evidence="1">
    <location>
        <begin position="870"/>
        <end position="889"/>
    </location>
</feature>
<accession>Q22KW6</accession>
<evidence type="ECO:0000313" key="3">
    <source>
        <dbReference type="Proteomes" id="UP000009168"/>
    </source>
</evidence>
<dbReference type="KEGG" id="tet:TTHERM_01060820"/>
<feature type="transmembrane region" description="Helical" evidence="1">
    <location>
        <begin position="774"/>
        <end position="797"/>
    </location>
</feature>
<keyword evidence="1 2" id="KW-0812">Transmembrane</keyword>
<feature type="transmembrane region" description="Helical" evidence="1">
    <location>
        <begin position="702"/>
        <end position="720"/>
    </location>
</feature>
<dbReference type="InParanoid" id="Q22KW6"/>
<feature type="transmembrane region" description="Helical" evidence="1">
    <location>
        <begin position="741"/>
        <end position="762"/>
    </location>
</feature>
<sequence>MLILTMSLFQRFKCKQYTYPDPEKVYIQTYTLINYAGHVNTTIPIPYKLQCQDRKLLVGNLNLDFPTSQNGFIIDSSNKDQKQVTFNIYKDSVQISFFLAEICIDQFYVANLNITNPQFKNKNKLDYTDKPSNFTKNMVAYAYITGVLYDTNPQQSLFIASVQTLDDGFHFKLSKEPNCQITFISINYIYYEKRQDESSYYFIYQQEDLTKQSITDSDFKLDNDQNQSVFSEISIDFNYSCPEQYQQYCFMIGLTGYYQNYNQEIRQRIQSKFISNNTIQIQYTKWAGSQLLGIQSQILLIQMAVCTGELANFQDQCQKCPLGYYQSRDENRSLNRCYKCDNSCYTCEKNAFNCSICKDQIYMQFKDNKCQCINSTMSLDKNNNICICNDTQTMKQNSQLKKCDCIDQDLMNYDEKQQKCLCKETMNFNVNEKKCVCVDQDNMKYNSVTAMCDCPSEMIFSSILQVCICQDSSQYYDKDKKQCLLNPSSQNCDILDQFNPQCQKCKNGFQNHNGYCKYCGKGKFFDELTKTCSLTCQEYCYQCSDNQTCNQYQDEFPCHFSCQLCQIPNSVKGCIICSSDTRQFNSTDNSCNCKFGFEEVNKADCNQIQQSFSQQFLTFKSVISNVSYYLQLFQAIFPFYPHILFSFMIQQQIGILAYNLPGNNDINDMRIELLKGYQTYNFNFFEQIQLIQSDNQETQNQINYLTISAICFTFMLLFKLSNLIFKTLQQKFWFQKFQQQGFIIISRLISAQVIYYAISILLQLNKLNKFFKELILVAINLAALILFLVIQTQYSYFLFKQKKKKADTCSVSSFEQAQQVQDNNSKTNKAIMINDINVIKGSKYLIWTVFELRKIITAILILKIQSKIDIFVVGGLQLAFGCILLLRIFNNQIKQIYNIFTEIILATIYFLSAIAYNTLSENVQEGLQYKKPSIIDIIIIAAIFLIQVFSTINCSYYYYQIIKQFIKKKQQTQKQLIKDMHIQFEQFPQEFNASIIEQILNSNKTQFSFKYRKTNNKF</sequence>
<dbReference type="RefSeq" id="XP_976507.2">
    <property type="nucleotide sequence ID" value="XM_971414.2"/>
</dbReference>
<feature type="transmembrane region" description="Helical" evidence="1">
    <location>
        <begin position="937"/>
        <end position="959"/>
    </location>
</feature>
<keyword evidence="1" id="KW-1133">Transmembrane helix</keyword>
<name>Q22KW6_TETTS</name>
<evidence type="ECO:0000313" key="2">
    <source>
        <dbReference type="EMBL" id="EAR85912.2"/>
    </source>
</evidence>